<reference evidence="15" key="4">
    <citation type="journal article" date="2022" name="Res Sq">
        <title>Comparative Genomics Reveals Insights into the Divergent Evolution of Astigmatic Mites and Household Pest Adaptations.</title>
        <authorList>
            <person name="Xiong Q."/>
            <person name="Wan A.T.-Y."/>
            <person name="Liu X.-Y."/>
            <person name="Fung C.S.-H."/>
            <person name="Xiao X."/>
            <person name="Malainual N."/>
            <person name="Hou J."/>
            <person name="Wang L."/>
            <person name="Wang M."/>
            <person name="Yang K."/>
            <person name="Cui Y."/>
            <person name="Leung E."/>
            <person name="Nong W."/>
            <person name="Shin S.-K."/>
            <person name="Au S."/>
            <person name="Jeong K.Y."/>
            <person name="Chew F.T."/>
            <person name="Hui J."/>
            <person name="Leung T.F."/>
            <person name="Tungtrongchitr A."/>
            <person name="Zhong N."/>
            <person name="Liu Z."/>
            <person name="Tsui S."/>
        </authorList>
    </citation>
    <scope>NUCLEOTIDE SEQUENCE</scope>
    <source>
        <strain evidence="15">Derf</strain>
        <tissue evidence="15">Whole organism</tissue>
    </source>
</reference>
<evidence type="ECO:0000256" key="10">
    <source>
        <dbReference type="ARBA" id="ARBA00076938"/>
    </source>
</evidence>
<evidence type="ECO:0000256" key="7">
    <source>
        <dbReference type="ARBA" id="ARBA00023242"/>
    </source>
</evidence>
<accession>A0A922L746</accession>
<keyword evidence="7" id="KW-0539">Nucleus</keyword>
<dbReference type="GO" id="GO:0006606">
    <property type="term" value="P:protein import into nucleus"/>
    <property type="evidence" value="ECO:0007669"/>
    <property type="project" value="InterPro"/>
</dbReference>
<gene>
    <name evidence="15" type="primary">TNPO1</name>
    <name evidence="15" type="ORF">DERF_008585</name>
    <name evidence="14" type="ORF">HUG17_2669</name>
</gene>
<reference evidence="14" key="3">
    <citation type="journal article" date="2021" name="World Allergy Organ. J.">
        <title>Chromosome-level assembly of Dermatophagoides farinae genome and transcriptome reveals two novel allergens Der f 37 and Der f 39.</title>
        <authorList>
            <person name="Chen J."/>
            <person name="Cai Z."/>
            <person name="Fan D."/>
            <person name="Hu J."/>
            <person name="Hou Y."/>
            <person name="He Y."/>
            <person name="Zhang Z."/>
            <person name="Zhao Z."/>
            <person name="Gao P."/>
            <person name="Hu W."/>
            <person name="Sun J."/>
            <person name="Li J."/>
            <person name="Ji K."/>
        </authorList>
    </citation>
    <scope>NUCLEOTIDE SEQUENCE</scope>
    <source>
        <strain evidence="14">JKM2019</strain>
    </source>
</reference>
<dbReference type="Pfam" id="PF25574">
    <property type="entry name" value="TPR_IMB1"/>
    <property type="match status" value="1"/>
</dbReference>
<evidence type="ECO:0000256" key="8">
    <source>
        <dbReference type="ARBA" id="ARBA00038423"/>
    </source>
</evidence>
<dbReference type="SMART" id="SM00913">
    <property type="entry name" value="IBN_N"/>
    <property type="match status" value="1"/>
</dbReference>
<evidence type="ECO:0000256" key="11">
    <source>
        <dbReference type="ARBA" id="ARBA00080641"/>
    </source>
</evidence>
<dbReference type="EMBL" id="ASGP02000003">
    <property type="protein sequence ID" value="KAH9517979.1"/>
    <property type="molecule type" value="Genomic_DNA"/>
</dbReference>
<evidence type="ECO:0000256" key="3">
    <source>
        <dbReference type="ARBA" id="ARBA00022448"/>
    </source>
</evidence>
<name>A0A922L746_DERFA</name>
<keyword evidence="5" id="KW-0677">Repeat</keyword>
<dbReference type="EMBL" id="SDOV01000007">
    <property type="protein sequence ID" value="KAH7638636.1"/>
    <property type="molecule type" value="Genomic_DNA"/>
</dbReference>
<dbReference type="PROSITE" id="PS50166">
    <property type="entry name" value="IMPORTIN_B_NT"/>
    <property type="match status" value="1"/>
</dbReference>
<dbReference type="Pfam" id="PF13513">
    <property type="entry name" value="HEAT_EZ"/>
    <property type="match status" value="1"/>
</dbReference>
<proteinExistence type="inferred from homology"/>
<dbReference type="Proteomes" id="UP000828236">
    <property type="component" value="Unassembled WGS sequence"/>
</dbReference>
<dbReference type="Gene3D" id="1.25.10.10">
    <property type="entry name" value="Leucine-rich Repeat Variant"/>
    <property type="match status" value="1"/>
</dbReference>
<evidence type="ECO:0000259" key="13">
    <source>
        <dbReference type="PROSITE" id="PS50166"/>
    </source>
</evidence>
<feature type="region of interest" description="Disordered" evidence="12">
    <location>
        <begin position="336"/>
        <end position="367"/>
    </location>
</feature>
<dbReference type="InterPro" id="IPR016024">
    <property type="entry name" value="ARM-type_fold"/>
</dbReference>
<dbReference type="GO" id="GO:0031267">
    <property type="term" value="F:small GTPase binding"/>
    <property type="evidence" value="ECO:0007669"/>
    <property type="project" value="InterPro"/>
</dbReference>
<evidence type="ECO:0000313" key="16">
    <source>
        <dbReference type="Proteomes" id="UP000790347"/>
    </source>
</evidence>
<evidence type="ECO:0000256" key="9">
    <source>
        <dbReference type="ARBA" id="ARBA00067327"/>
    </source>
</evidence>
<organism evidence="15 16">
    <name type="scientific">Dermatophagoides farinae</name>
    <name type="common">American house dust mite</name>
    <dbReference type="NCBI Taxonomy" id="6954"/>
    <lineage>
        <taxon>Eukaryota</taxon>
        <taxon>Metazoa</taxon>
        <taxon>Ecdysozoa</taxon>
        <taxon>Arthropoda</taxon>
        <taxon>Chelicerata</taxon>
        <taxon>Arachnida</taxon>
        <taxon>Acari</taxon>
        <taxon>Acariformes</taxon>
        <taxon>Sarcoptiformes</taxon>
        <taxon>Astigmata</taxon>
        <taxon>Psoroptidia</taxon>
        <taxon>Analgoidea</taxon>
        <taxon>Pyroglyphidae</taxon>
        <taxon>Dermatophagoidinae</taxon>
        <taxon>Dermatophagoides</taxon>
    </lineage>
</organism>
<keyword evidence="6" id="KW-0653">Protein transport</keyword>
<dbReference type="GO" id="GO:0005737">
    <property type="term" value="C:cytoplasm"/>
    <property type="evidence" value="ECO:0007669"/>
    <property type="project" value="UniProtKB-SubCell"/>
</dbReference>
<feature type="compositionally biased region" description="Basic and acidic residues" evidence="12">
    <location>
        <begin position="346"/>
        <end position="358"/>
    </location>
</feature>
<dbReference type="InterPro" id="IPR011989">
    <property type="entry name" value="ARM-like"/>
</dbReference>
<comment type="similarity">
    <text evidence="8">Belongs to the importin beta family. Importin beta-2 subfamily.</text>
</comment>
<evidence type="ECO:0000256" key="5">
    <source>
        <dbReference type="ARBA" id="ARBA00022737"/>
    </source>
</evidence>
<reference evidence="14" key="2">
    <citation type="submission" date="2020-06" db="EMBL/GenBank/DDBJ databases">
        <authorList>
            <person name="Ji K."/>
            <person name="Li J."/>
        </authorList>
    </citation>
    <scope>NUCLEOTIDE SEQUENCE</scope>
    <source>
        <strain evidence="14">JKM2019</strain>
        <tissue evidence="14">Whole body</tissue>
    </source>
</reference>
<feature type="domain" description="Importin N-terminal" evidence="13">
    <location>
        <begin position="31"/>
        <end position="99"/>
    </location>
</feature>
<dbReference type="AlphaFoldDB" id="A0A922L746"/>
<dbReference type="Pfam" id="PF03810">
    <property type="entry name" value="IBN_N"/>
    <property type="match status" value="1"/>
</dbReference>
<protein>
    <recommendedName>
        <fullName evidence="9">Transportin-1</fullName>
    </recommendedName>
    <alternativeName>
        <fullName evidence="10">Importin beta-2</fullName>
    </alternativeName>
    <alternativeName>
        <fullName evidence="11">Karyopherin beta-2</fullName>
    </alternativeName>
</protein>
<evidence type="ECO:0000256" key="1">
    <source>
        <dbReference type="ARBA" id="ARBA00004123"/>
    </source>
</evidence>
<dbReference type="InterPro" id="IPR001494">
    <property type="entry name" value="Importin-beta_N"/>
</dbReference>
<reference evidence="15" key="1">
    <citation type="submission" date="2013-05" db="EMBL/GenBank/DDBJ databases">
        <authorList>
            <person name="Yim A.K.Y."/>
            <person name="Chan T.F."/>
            <person name="Ji K.M."/>
            <person name="Liu X.Y."/>
            <person name="Zhou J.W."/>
            <person name="Li R.Q."/>
            <person name="Yang K.Y."/>
            <person name="Li J."/>
            <person name="Li M."/>
            <person name="Law P.T.W."/>
            <person name="Wu Y.L."/>
            <person name="Cai Z.L."/>
            <person name="Qin H."/>
            <person name="Bao Y."/>
            <person name="Leung R.K.K."/>
            <person name="Ng P.K.S."/>
            <person name="Zou J."/>
            <person name="Zhong X.J."/>
            <person name="Ran P.X."/>
            <person name="Zhong N.S."/>
            <person name="Liu Z.G."/>
            <person name="Tsui S.K.W."/>
        </authorList>
    </citation>
    <scope>NUCLEOTIDE SEQUENCE</scope>
    <source>
        <strain evidence="15">Derf</strain>
        <tissue evidence="15">Whole organism</tissue>
    </source>
</reference>
<comment type="subcellular location">
    <subcellularLocation>
        <location evidence="2">Cytoplasm</location>
    </subcellularLocation>
    <subcellularLocation>
        <location evidence="1">Nucleus</location>
    </subcellularLocation>
</comment>
<evidence type="ECO:0000256" key="2">
    <source>
        <dbReference type="ARBA" id="ARBA00004496"/>
    </source>
</evidence>
<dbReference type="InterPro" id="IPR057672">
    <property type="entry name" value="TPR_IPO4/5"/>
</dbReference>
<evidence type="ECO:0000256" key="6">
    <source>
        <dbReference type="ARBA" id="ARBA00022927"/>
    </source>
</evidence>
<dbReference type="GO" id="GO:0031981">
    <property type="term" value="C:nuclear lumen"/>
    <property type="evidence" value="ECO:0007669"/>
    <property type="project" value="UniProtKB-ARBA"/>
</dbReference>
<sequence>MDWQPEQQGLDQILQLLRQSQSPDIQTQNHVQQRLEELNNFPNFSNYLVFVLSKMTNEDEPTRSLSGLILKNNIKARYRQLPREVINYVKFEALTCMGDPSSLIRATVGILISTLMQEGELQQWPELFDILLNKLDSENYYECEGAFSILHKIIEDNAEALDNENFCRQLNLLIPKFFQFFTNPNSKIRSYALACVNNFILNRTQIMMPYVDIFIEGLFKLAADNDRQVRQNVCKSFVTLVEIRMDRLIPQIHNIIEFMLMSTQDQDINVALDACEFWLTLAEQPICKEVLAPHLPRLLPTLMQKMKYSDLDIILLKGDVEEDEMIPDKEEDIRPRFYSGRTHAQPRMDDSENHRHDDDDSDDDDDDFDLHKGNSDWNLRKCSAAALDFLANVFHDDLLPVVLPILRETLFHQDWVTKEAAVLALGAIAEGCMFGIVQHLNDLIPYLVSCLSDKKALVRSITCWTLSRYSHWVVQNPENYLKPLIMELLKRILDPNKRVQEAACSAFATLEEEAGTDLIPYLEFILKTLVSAFGKYQHKNLLILYDAIGTLADSVGHHLNKPEYIELLMPPLIHKWNSLRDDDKDLFPLLECFSSVATALQTGFLPYCEPVFHRCLSLVEQTLKFNAIFQENQEQYDPPNKDFLIVALDLLSGLAEGLGEHMIPLIEQTNTMRLLYECIKDPTPEVRQSSFALLGELTRACFVFVEPCVRDFMPILAQNLNPENISVCNNATWAIGEISIKYKQSMQEYVPILLPQLIINLNQTDSPKTLLENTAITIGRLGFVSTQFHTQQQISPFLQQFIRAWCLSMRNICDNEAKDSAFRGICSMISENPNGVLQDFIYFCDAVASWNNPEPDLKNMFLEILHGFKNQVGEENWRQFSENFPPNLKERLATQYGV</sequence>
<dbReference type="FunFam" id="1.25.10.10:FF:000028">
    <property type="entry name" value="Transportin-1 isoform 1"/>
    <property type="match status" value="1"/>
</dbReference>
<dbReference type="SUPFAM" id="SSF48371">
    <property type="entry name" value="ARM repeat"/>
    <property type="match status" value="1"/>
</dbReference>
<evidence type="ECO:0000256" key="4">
    <source>
        <dbReference type="ARBA" id="ARBA00022490"/>
    </source>
</evidence>
<dbReference type="PANTHER" id="PTHR10527">
    <property type="entry name" value="IMPORTIN BETA"/>
    <property type="match status" value="1"/>
</dbReference>
<dbReference type="Pfam" id="PF25780">
    <property type="entry name" value="TPR_IPO5"/>
    <property type="match status" value="1"/>
</dbReference>
<evidence type="ECO:0000313" key="14">
    <source>
        <dbReference type="EMBL" id="KAH7638636.1"/>
    </source>
</evidence>
<comment type="caution">
    <text evidence="15">The sequence shown here is derived from an EMBL/GenBank/DDBJ whole genome shotgun (WGS) entry which is preliminary data.</text>
</comment>
<dbReference type="InterPro" id="IPR058584">
    <property type="entry name" value="IMB1_TNPO1-like_TPR"/>
</dbReference>
<keyword evidence="16" id="KW-1185">Reference proteome</keyword>
<evidence type="ECO:0000313" key="15">
    <source>
        <dbReference type="EMBL" id="KAH9517979.1"/>
    </source>
</evidence>
<dbReference type="Proteomes" id="UP000790347">
    <property type="component" value="Unassembled WGS sequence"/>
</dbReference>
<evidence type="ECO:0000256" key="12">
    <source>
        <dbReference type="SAM" id="MobiDB-lite"/>
    </source>
</evidence>
<dbReference type="InterPro" id="IPR040122">
    <property type="entry name" value="Importin_beta"/>
</dbReference>
<keyword evidence="4" id="KW-0963">Cytoplasm</keyword>
<keyword evidence="3" id="KW-0813">Transport</keyword>